<dbReference type="EMBL" id="BSXT01000687">
    <property type="protein sequence ID" value="GMF32423.1"/>
    <property type="molecule type" value="Genomic_DNA"/>
</dbReference>
<feature type="compositionally biased region" description="Basic and acidic residues" evidence="1">
    <location>
        <begin position="190"/>
        <end position="206"/>
    </location>
</feature>
<feature type="region of interest" description="Disordered" evidence="1">
    <location>
        <begin position="186"/>
        <end position="206"/>
    </location>
</feature>
<accession>A0A9W7CG79</accession>
<gene>
    <name evidence="2" type="ORF">Pfra01_000771800</name>
</gene>
<sequence length="226" mass="25427">MDYSRHTPRISLAEASLSEMMAEFQVRESNDEYLGPTSQVSGASITVDVGSHRDLQRTEGYVRLGTDKYDEGRVLAYSRSRDSDLYKDEGEIYQRWLAAQLPAVESVPYTTPNKIRRRPSESSEGCEFDGDGRTECVAATTEPLTEENVVVAHLEELCPKPPECSDRASEGSESNQLKFEGAYLSAATVSEDRGDRDDSNASEHPVNDIEFEDYWHFCRTLPRPAW</sequence>
<name>A0A9W7CG79_9STRA</name>
<comment type="caution">
    <text evidence="2">The sequence shown here is derived from an EMBL/GenBank/DDBJ whole genome shotgun (WGS) entry which is preliminary data.</text>
</comment>
<protein>
    <submittedName>
        <fullName evidence="2">Unnamed protein product</fullName>
    </submittedName>
</protein>
<dbReference type="AlphaFoldDB" id="A0A9W7CG79"/>
<dbReference type="Proteomes" id="UP001165121">
    <property type="component" value="Unassembled WGS sequence"/>
</dbReference>
<keyword evidence="3" id="KW-1185">Reference proteome</keyword>
<evidence type="ECO:0000313" key="2">
    <source>
        <dbReference type="EMBL" id="GMF32423.1"/>
    </source>
</evidence>
<organism evidence="2 3">
    <name type="scientific">Phytophthora fragariaefolia</name>
    <dbReference type="NCBI Taxonomy" id="1490495"/>
    <lineage>
        <taxon>Eukaryota</taxon>
        <taxon>Sar</taxon>
        <taxon>Stramenopiles</taxon>
        <taxon>Oomycota</taxon>
        <taxon>Peronosporomycetes</taxon>
        <taxon>Peronosporales</taxon>
        <taxon>Peronosporaceae</taxon>
        <taxon>Phytophthora</taxon>
    </lineage>
</organism>
<proteinExistence type="predicted"/>
<evidence type="ECO:0000313" key="3">
    <source>
        <dbReference type="Proteomes" id="UP001165121"/>
    </source>
</evidence>
<dbReference type="OrthoDB" id="143899at2759"/>
<reference evidence="2" key="1">
    <citation type="submission" date="2023-04" db="EMBL/GenBank/DDBJ databases">
        <title>Phytophthora fragariaefolia NBRC 109709.</title>
        <authorList>
            <person name="Ichikawa N."/>
            <person name="Sato H."/>
            <person name="Tonouchi N."/>
        </authorList>
    </citation>
    <scope>NUCLEOTIDE SEQUENCE</scope>
    <source>
        <strain evidence="2">NBRC 109709</strain>
    </source>
</reference>
<evidence type="ECO:0000256" key="1">
    <source>
        <dbReference type="SAM" id="MobiDB-lite"/>
    </source>
</evidence>